<evidence type="ECO:0000313" key="9">
    <source>
        <dbReference type="EMBL" id="KHJ81436.1"/>
    </source>
</evidence>
<dbReference type="AlphaFoldDB" id="A0A0B1SC19"/>
<dbReference type="GO" id="GO:0016757">
    <property type="term" value="F:glycosyltransferase activity"/>
    <property type="evidence" value="ECO:0007669"/>
    <property type="project" value="UniProtKB-UniRule"/>
</dbReference>
<keyword evidence="6" id="KW-1133">Transmembrane helix</keyword>
<keyword evidence="4 8" id="KW-0808">Transferase</keyword>
<dbReference type="Pfam" id="PF01697">
    <property type="entry name" value="Glyco_transf_92"/>
    <property type="match status" value="1"/>
</dbReference>
<dbReference type="OrthoDB" id="5809514at2759"/>
<keyword evidence="7" id="KW-0472">Membrane</keyword>
<protein>
    <recommendedName>
        <fullName evidence="8">Glycosyltransferase family 92 protein</fullName>
        <ecNumber evidence="8">2.4.1.-</ecNumber>
    </recommendedName>
</protein>
<dbReference type="EC" id="2.4.1.-" evidence="8"/>
<evidence type="ECO:0000256" key="5">
    <source>
        <dbReference type="ARBA" id="ARBA00022692"/>
    </source>
</evidence>
<dbReference type="InterPro" id="IPR008166">
    <property type="entry name" value="Glyco_transf_92"/>
</dbReference>
<dbReference type="PANTHER" id="PTHR21461">
    <property type="entry name" value="GLYCOSYLTRANSFERASE FAMILY 92 PROTEIN"/>
    <property type="match status" value="1"/>
</dbReference>
<dbReference type="GO" id="GO:0005737">
    <property type="term" value="C:cytoplasm"/>
    <property type="evidence" value="ECO:0007669"/>
    <property type="project" value="TreeGrafter"/>
</dbReference>
<comment type="subcellular location">
    <subcellularLocation>
        <location evidence="1">Membrane</location>
        <topology evidence="1">Single-pass membrane protein</topology>
    </subcellularLocation>
</comment>
<dbReference type="GO" id="GO:0016020">
    <property type="term" value="C:membrane"/>
    <property type="evidence" value="ECO:0007669"/>
    <property type="project" value="UniProtKB-SubCell"/>
</dbReference>
<comment type="similarity">
    <text evidence="2 8">Belongs to the glycosyltransferase 92 family.</text>
</comment>
<accession>A0A0B1SC19</accession>
<keyword evidence="10" id="KW-1185">Reference proteome</keyword>
<name>A0A0B1SC19_OESDE</name>
<evidence type="ECO:0000256" key="8">
    <source>
        <dbReference type="RuleBase" id="RU366017"/>
    </source>
</evidence>
<evidence type="ECO:0000256" key="4">
    <source>
        <dbReference type="ARBA" id="ARBA00022679"/>
    </source>
</evidence>
<organism evidence="9 10">
    <name type="scientific">Oesophagostomum dentatum</name>
    <name type="common">Nodular worm</name>
    <dbReference type="NCBI Taxonomy" id="61180"/>
    <lineage>
        <taxon>Eukaryota</taxon>
        <taxon>Metazoa</taxon>
        <taxon>Ecdysozoa</taxon>
        <taxon>Nematoda</taxon>
        <taxon>Chromadorea</taxon>
        <taxon>Rhabditida</taxon>
        <taxon>Rhabditina</taxon>
        <taxon>Rhabditomorpha</taxon>
        <taxon>Strongyloidea</taxon>
        <taxon>Strongylidae</taxon>
        <taxon>Oesophagostomum</taxon>
    </lineage>
</organism>
<gene>
    <name evidence="9" type="ORF">OESDEN_18878</name>
</gene>
<dbReference type="Proteomes" id="UP000053660">
    <property type="component" value="Unassembled WGS sequence"/>
</dbReference>
<dbReference type="PANTHER" id="PTHR21461:SF40">
    <property type="entry name" value="GLYCOSYLTRANSFERASE FAMILY 92 PROTEIN"/>
    <property type="match status" value="1"/>
</dbReference>
<keyword evidence="5" id="KW-0812">Transmembrane</keyword>
<dbReference type="EMBL" id="KN589790">
    <property type="protein sequence ID" value="KHJ81436.1"/>
    <property type="molecule type" value="Genomic_DNA"/>
</dbReference>
<reference evidence="9 10" key="1">
    <citation type="submission" date="2014-03" db="EMBL/GenBank/DDBJ databases">
        <title>Draft genome of the hookworm Oesophagostomum dentatum.</title>
        <authorList>
            <person name="Mitreva M."/>
        </authorList>
    </citation>
    <scope>NUCLEOTIDE SEQUENCE [LARGE SCALE GENOMIC DNA]</scope>
    <source>
        <strain evidence="9 10">OD-Hann</strain>
    </source>
</reference>
<evidence type="ECO:0000256" key="1">
    <source>
        <dbReference type="ARBA" id="ARBA00004167"/>
    </source>
</evidence>
<evidence type="ECO:0000256" key="6">
    <source>
        <dbReference type="ARBA" id="ARBA00022989"/>
    </source>
</evidence>
<keyword evidence="3 8" id="KW-0328">Glycosyltransferase</keyword>
<evidence type="ECO:0000256" key="7">
    <source>
        <dbReference type="ARBA" id="ARBA00023136"/>
    </source>
</evidence>
<sequence>MFCRYIDEKHKEIGPPVPSVMFPEAIIYCCSRKNATFMSVTKGPDDPIVEIAKVLDRRRGDLVPRYFLSHCLAPIYGNERKWLMLVEHFEHFKLQGVEHFYVYIKEIDAYSKTVSNLSRILLIFVDAYG</sequence>
<evidence type="ECO:0000256" key="2">
    <source>
        <dbReference type="ARBA" id="ARBA00007647"/>
    </source>
</evidence>
<evidence type="ECO:0000313" key="10">
    <source>
        <dbReference type="Proteomes" id="UP000053660"/>
    </source>
</evidence>
<evidence type="ECO:0000256" key="3">
    <source>
        <dbReference type="ARBA" id="ARBA00022676"/>
    </source>
</evidence>
<proteinExistence type="inferred from homology"/>